<dbReference type="SMART" id="SM00945">
    <property type="entry name" value="ProQ"/>
    <property type="match status" value="1"/>
</dbReference>
<feature type="region of interest" description="Disordered" evidence="4">
    <location>
        <begin position="50"/>
        <end position="119"/>
    </location>
</feature>
<dbReference type="AlphaFoldDB" id="A0A1Q8TD27"/>
<gene>
    <name evidence="6" type="ORF">BTW10_08110</name>
</gene>
<dbReference type="GO" id="GO:0033592">
    <property type="term" value="F:RNA strand annealing activity"/>
    <property type="evidence" value="ECO:0007669"/>
    <property type="project" value="InterPro"/>
</dbReference>
<dbReference type="STRING" id="223900.GCA_000821045_01642"/>
<dbReference type="Proteomes" id="UP000186806">
    <property type="component" value="Unassembled WGS sequence"/>
</dbReference>
<protein>
    <recommendedName>
        <fullName evidence="5">ProQ/FinO domain-containing protein</fullName>
    </recommendedName>
</protein>
<proteinExistence type="predicted"/>
<keyword evidence="2" id="KW-0694">RNA-binding</keyword>
<dbReference type="Gene3D" id="1.10.1710.10">
    <property type="entry name" value="ProQ/FinO domain"/>
    <property type="match status" value="1"/>
</dbReference>
<evidence type="ECO:0000256" key="2">
    <source>
        <dbReference type="ARBA" id="ARBA00022884"/>
    </source>
</evidence>
<feature type="compositionally biased region" description="Basic and acidic residues" evidence="4">
    <location>
        <begin position="105"/>
        <end position="115"/>
    </location>
</feature>
<feature type="domain" description="ProQ/FinO" evidence="5">
    <location>
        <begin position="128"/>
        <end position="237"/>
    </location>
</feature>
<keyword evidence="3" id="KW-0143">Chaperone</keyword>
<evidence type="ECO:0000256" key="1">
    <source>
        <dbReference type="ARBA" id="ARBA00022490"/>
    </source>
</evidence>
<dbReference type="PANTHER" id="PTHR38106:SF1">
    <property type="entry name" value="RNA CHAPERONE PROQ"/>
    <property type="match status" value="1"/>
</dbReference>
<sequence>MLTDHADALFRALEHQAEACRANLEAARGQVSALESENRALRERLLALAELEPDETETPATQAELPDAGAKARGLGPIAFRGPRRSAGEATDDHASSAPASSSDDQSKSASHAESETPQANLALGAEHEPPSPQSLLAQWYQRYPETFFKGHTQPLKTGIHLDLVAREPWPEKLVRRALACYVHLPRYLKAVRAEVTRVDLDGQAAGTVTEGEARHARKQLDELTKKQKKQQKQRNEHKESEQLERKLSQLLAKHGR</sequence>
<keyword evidence="7" id="KW-1185">Reference proteome</keyword>
<dbReference type="Pfam" id="PF04352">
    <property type="entry name" value="ProQ"/>
    <property type="match status" value="1"/>
</dbReference>
<dbReference type="InterPro" id="IPR016103">
    <property type="entry name" value="ProQ/FinO"/>
</dbReference>
<dbReference type="GO" id="GO:0005829">
    <property type="term" value="C:cytosol"/>
    <property type="evidence" value="ECO:0007669"/>
    <property type="project" value="TreeGrafter"/>
</dbReference>
<feature type="compositionally biased region" description="Basic and acidic residues" evidence="4">
    <location>
        <begin position="212"/>
        <end position="226"/>
    </location>
</feature>
<evidence type="ECO:0000259" key="5">
    <source>
        <dbReference type="SMART" id="SM00945"/>
    </source>
</evidence>
<dbReference type="GO" id="GO:0010608">
    <property type="term" value="P:post-transcriptional regulation of gene expression"/>
    <property type="evidence" value="ECO:0007669"/>
    <property type="project" value="InterPro"/>
</dbReference>
<dbReference type="InterPro" id="IPR023529">
    <property type="entry name" value="ProQ"/>
</dbReference>
<comment type="caution">
    <text evidence="6">The sequence shown here is derived from an EMBL/GenBank/DDBJ whole genome shotgun (WGS) entry which is preliminary data.</text>
</comment>
<dbReference type="PANTHER" id="PTHR38106">
    <property type="entry name" value="RNA CHAPERONE PROQ"/>
    <property type="match status" value="1"/>
</dbReference>
<dbReference type="EMBL" id="MSDQ01000020">
    <property type="protein sequence ID" value="OLO11591.1"/>
    <property type="molecule type" value="Genomic_DNA"/>
</dbReference>
<dbReference type="RefSeq" id="WP_075368969.1">
    <property type="nucleotide sequence ID" value="NZ_MSDQ01000020.1"/>
</dbReference>
<reference evidence="6 7" key="1">
    <citation type="submission" date="2016-12" db="EMBL/GenBank/DDBJ databases">
        <title>Draft genome sequences of strains Salinicola socius SMB35, Salinicola sp. MH3R3-1 and Chromohalobacter sp. SMB17 from the Verkhnekamsk potash mining region of Russia.</title>
        <authorList>
            <person name="Mavrodi D.V."/>
            <person name="Olsson B.E."/>
            <person name="Korsakova E.S."/>
            <person name="Pyankova A."/>
            <person name="Mavrodi O.V."/>
            <person name="Plotnikova E.G."/>
        </authorList>
    </citation>
    <scope>NUCLEOTIDE SEQUENCE [LARGE SCALE GENOMIC DNA]</scope>
    <source>
        <strain evidence="6 7">SMB17</strain>
    </source>
</reference>
<evidence type="ECO:0000256" key="4">
    <source>
        <dbReference type="SAM" id="MobiDB-lite"/>
    </source>
</evidence>
<evidence type="ECO:0000256" key="3">
    <source>
        <dbReference type="ARBA" id="ARBA00023186"/>
    </source>
</evidence>
<dbReference type="GO" id="GO:0034057">
    <property type="term" value="F:RNA strand-exchange activity"/>
    <property type="evidence" value="ECO:0007669"/>
    <property type="project" value="InterPro"/>
</dbReference>
<name>A0A1Q8TD27_9GAMM</name>
<evidence type="ECO:0000313" key="6">
    <source>
        <dbReference type="EMBL" id="OLO11591.1"/>
    </source>
</evidence>
<feature type="compositionally biased region" description="Basic and acidic residues" evidence="4">
    <location>
        <begin position="234"/>
        <end position="248"/>
    </location>
</feature>
<feature type="region of interest" description="Disordered" evidence="4">
    <location>
        <begin position="207"/>
        <end position="257"/>
    </location>
</feature>
<evidence type="ECO:0000313" key="7">
    <source>
        <dbReference type="Proteomes" id="UP000186806"/>
    </source>
</evidence>
<dbReference type="SUPFAM" id="SSF48657">
    <property type="entry name" value="FinO-like"/>
    <property type="match status" value="1"/>
</dbReference>
<keyword evidence="1" id="KW-0963">Cytoplasm</keyword>
<accession>A0A1Q8TD27</accession>
<dbReference type="InterPro" id="IPR036442">
    <property type="entry name" value="ProQ/FinO_sf"/>
</dbReference>
<organism evidence="6 7">
    <name type="scientific">Chromohalobacter japonicus</name>
    <dbReference type="NCBI Taxonomy" id="223900"/>
    <lineage>
        <taxon>Bacteria</taxon>
        <taxon>Pseudomonadati</taxon>
        <taxon>Pseudomonadota</taxon>
        <taxon>Gammaproteobacteria</taxon>
        <taxon>Oceanospirillales</taxon>
        <taxon>Halomonadaceae</taxon>
        <taxon>Chromohalobacter</taxon>
    </lineage>
</organism>